<feature type="compositionally biased region" description="Basic and acidic residues" evidence="2">
    <location>
        <begin position="382"/>
        <end position="392"/>
    </location>
</feature>
<feature type="region of interest" description="Disordered" evidence="2">
    <location>
        <begin position="301"/>
        <end position="357"/>
    </location>
</feature>
<feature type="region of interest" description="Disordered" evidence="2">
    <location>
        <begin position="478"/>
        <end position="611"/>
    </location>
</feature>
<evidence type="ECO:0000313" key="4">
    <source>
        <dbReference type="Ensembl" id="ENSPSMP00000011563.1"/>
    </source>
</evidence>
<evidence type="ECO:0000259" key="3">
    <source>
        <dbReference type="Pfam" id="PF12881"/>
    </source>
</evidence>
<sequence>MASEGASSVLKPDMTPNPGASMPPFTALPFPPPVPGPAHRPPLMTSVFPPGTPLVLSALPTTPLLGGDGARGPSGAGTFNVLVQVRPEAGPVQPPHTQTLVLTQAPLNWSAAGALCGGAKGPAPLLLAAPPVETVMPAPVVGGAPASEGGWFMGLPHPEPPPATQLAAIVSPVKARPQPLGACREGSLPPSQAKASRDDSCNTKSVYENYRRWQRFKSLARRHLPQSPDTEALSCFLIPVLRTLARLKPTMTLEEGLWRAMQEWQHKSNFDRMVFYEMAGKFMEFEEEEMQHQQLQWIKGSQFLPPPAPPRPAPRGPPAPEAVQQPVVLPRKAGPKARPAHLPPPAPQRRPPETKVPKEIPAEAVKEYMDIMDELLGPPHGAPEEPDAHWEEEATEQSQDKAGTYPDPGLLSYVDKLCSQEGFITKVEAVIHPRFLEELLSPEANMDSLALTQELEQEEGLTLDQLVEKRLLDLKEERGVGAAPSRGAPRLDSSPSKSAAGRGADSDGCGPRPGVGAESCPPQMASRPPQGHGRVQADLPRPKAPAHLSGHPESPRLRAAARPASPPQGRRPPSPGLGTRDALGLPGASPVGETLGPGDGPSEDEEELPSLAFLLSSQYRLVPWRLSQSPVPAQPPSAQRRGLSLAAPTVAKSRKQALSGGPSSAEETAHPGPQLGVSGGQPLAPGPGRSSQPQKRRGDPFVSGTRKKRHRSL</sequence>
<dbReference type="GeneTree" id="ENSGT00410000025793"/>
<feature type="region of interest" description="Disordered" evidence="2">
    <location>
        <begin position="375"/>
        <end position="407"/>
    </location>
</feature>
<reference evidence="4" key="2">
    <citation type="submission" date="2025-09" db="UniProtKB">
        <authorList>
            <consortium name="Ensembl"/>
        </authorList>
    </citation>
    <scope>IDENTIFICATION</scope>
</reference>
<dbReference type="Proteomes" id="UP000694414">
    <property type="component" value="Unplaced"/>
</dbReference>
<dbReference type="InterPro" id="IPR024309">
    <property type="entry name" value="NUT_N"/>
</dbReference>
<protein>
    <recommendedName>
        <fullName evidence="3">Nuclear Testis protein N-terminal domain-containing protein</fullName>
    </recommendedName>
</protein>
<dbReference type="PANTHER" id="PTHR22879:SF14">
    <property type="entry name" value="NUT FAMILY MEMBER 2A-RELATED"/>
    <property type="match status" value="1"/>
</dbReference>
<organism evidence="4 5">
    <name type="scientific">Prolemur simus</name>
    <name type="common">Greater bamboo lemur</name>
    <name type="synonym">Hapalemur simus</name>
    <dbReference type="NCBI Taxonomy" id="1328070"/>
    <lineage>
        <taxon>Eukaryota</taxon>
        <taxon>Metazoa</taxon>
        <taxon>Chordata</taxon>
        <taxon>Craniata</taxon>
        <taxon>Vertebrata</taxon>
        <taxon>Euteleostomi</taxon>
        <taxon>Mammalia</taxon>
        <taxon>Eutheria</taxon>
        <taxon>Euarchontoglires</taxon>
        <taxon>Primates</taxon>
        <taxon>Strepsirrhini</taxon>
        <taxon>Lemuriformes</taxon>
        <taxon>Lemuridae</taxon>
        <taxon>Prolemur</taxon>
    </lineage>
</organism>
<evidence type="ECO:0000256" key="1">
    <source>
        <dbReference type="ARBA" id="ARBA00010586"/>
    </source>
</evidence>
<feature type="region of interest" description="Disordered" evidence="2">
    <location>
        <begin position="1"/>
        <end position="24"/>
    </location>
</feature>
<dbReference type="Pfam" id="PF12881">
    <property type="entry name" value="NUT"/>
    <property type="match status" value="1"/>
</dbReference>
<comment type="similarity">
    <text evidence="1">Belongs to the NUT family.</text>
</comment>
<name>A0A8C8Z2K8_PROSS</name>
<feature type="domain" description="Nuclear Testis protein N-terminal" evidence="3">
    <location>
        <begin position="14"/>
        <end position="710"/>
    </location>
</feature>
<evidence type="ECO:0000313" key="5">
    <source>
        <dbReference type="Proteomes" id="UP000694414"/>
    </source>
</evidence>
<dbReference type="PANTHER" id="PTHR22879">
    <property type="entry name" value="NUT FAMILY MEMBER 1"/>
    <property type="match status" value="1"/>
</dbReference>
<proteinExistence type="inferred from homology"/>
<accession>A0A8C8Z2K8</accession>
<feature type="region of interest" description="Disordered" evidence="2">
    <location>
        <begin position="628"/>
        <end position="713"/>
    </location>
</feature>
<feature type="compositionally biased region" description="Low complexity" evidence="2">
    <location>
        <begin position="628"/>
        <end position="639"/>
    </location>
</feature>
<evidence type="ECO:0000256" key="2">
    <source>
        <dbReference type="SAM" id="MobiDB-lite"/>
    </source>
</evidence>
<dbReference type="InterPro" id="IPR024310">
    <property type="entry name" value="NUT"/>
</dbReference>
<keyword evidence="5" id="KW-1185">Reference proteome</keyword>
<dbReference type="Ensembl" id="ENSPSMT00000013486.1">
    <property type="protein sequence ID" value="ENSPSMP00000011563.1"/>
    <property type="gene ID" value="ENSPSMG00000008350.1"/>
</dbReference>
<reference evidence="4" key="1">
    <citation type="submission" date="2025-08" db="UniProtKB">
        <authorList>
            <consortium name="Ensembl"/>
        </authorList>
    </citation>
    <scope>IDENTIFICATION</scope>
</reference>
<feature type="compositionally biased region" description="Pro residues" evidence="2">
    <location>
        <begin position="304"/>
        <end position="320"/>
    </location>
</feature>
<feature type="compositionally biased region" description="Pro residues" evidence="2">
    <location>
        <begin position="564"/>
        <end position="575"/>
    </location>
</feature>
<feature type="compositionally biased region" description="Low complexity" evidence="2">
    <location>
        <begin position="321"/>
        <end position="330"/>
    </location>
</feature>
<dbReference type="AlphaFoldDB" id="A0A8C8Z2K8"/>